<comment type="caution">
    <text evidence="2">The sequence shown here is derived from an EMBL/GenBank/DDBJ whole genome shotgun (WGS) entry which is preliminary data.</text>
</comment>
<reference evidence="3" key="1">
    <citation type="journal article" date="2019" name="Int. J. Syst. Evol. Microbiol.">
        <title>The Global Catalogue of Microorganisms (GCM) 10K type strain sequencing project: providing services to taxonomists for standard genome sequencing and annotation.</title>
        <authorList>
            <consortium name="The Broad Institute Genomics Platform"/>
            <consortium name="The Broad Institute Genome Sequencing Center for Infectious Disease"/>
            <person name="Wu L."/>
            <person name="Ma J."/>
        </authorList>
    </citation>
    <scope>NUCLEOTIDE SEQUENCE [LARGE SCALE GENOMIC DNA]</scope>
    <source>
        <strain evidence="3">TBRC 5781</strain>
    </source>
</reference>
<keyword evidence="1" id="KW-0472">Membrane</keyword>
<proteinExistence type="predicted"/>
<keyword evidence="1" id="KW-1133">Transmembrane helix</keyword>
<feature type="transmembrane region" description="Helical" evidence="1">
    <location>
        <begin position="7"/>
        <end position="33"/>
    </location>
</feature>
<evidence type="ECO:0000256" key="1">
    <source>
        <dbReference type="SAM" id="Phobius"/>
    </source>
</evidence>
<evidence type="ECO:0000313" key="3">
    <source>
        <dbReference type="Proteomes" id="UP001595697"/>
    </source>
</evidence>
<name>A0ABV8E582_9HYPH</name>
<accession>A0ABV8E582</accession>
<keyword evidence="1" id="KW-0812">Transmembrane</keyword>
<dbReference type="EMBL" id="JBHSBD010000008">
    <property type="protein sequence ID" value="MFC3967069.1"/>
    <property type="molecule type" value="Genomic_DNA"/>
</dbReference>
<dbReference type="Proteomes" id="UP001595697">
    <property type="component" value="Unassembled WGS sequence"/>
</dbReference>
<sequence>MIEDKPFLAFLTHLFLICGFLVAALPIYVAVIASTHYVSTLMVSGFPCYRGIILSKITE</sequence>
<protein>
    <submittedName>
        <fullName evidence="2">Uncharacterized protein</fullName>
    </submittedName>
</protein>
<gene>
    <name evidence="2" type="ORF">ACFOVS_02715</name>
</gene>
<organism evidence="2 3">
    <name type="scientific">Rhizobium lemnae</name>
    <dbReference type="NCBI Taxonomy" id="1214924"/>
    <lineage>
        <taxon>Bacteria</taxon>
        <taxon>Pseudomonadati</taxon>
        <taxon>Pseudomonadota</taxon>
        <taxon>Alphaproteobacteria</taxon>
        <taxon>Hyphomicrobiales</taxon>
        <taxon>Rhizobiaceae</taxon>
        <taxon>Rhizobium/Agrobacterium group</taxon>
        <taxon>Rhizobium</taxon>
    </lineage>
</organism>
<dbReference type="RefSeq" id="WP_247260578.1">
    <property type="nucleotide sequence ID" value="NZ_JALJQZ010000010.1"/>
</dbReference>
<evidence type="ECO:0000313" key="2">
    <source>
        <dbReference type="EMBL" id="MFC3967069.1"/>
    </source>
</evidence>
<keyword evidence="3" id="KW-1185">Reference proteome</keyword>